<feature type="domain" description="HNH nuclease" evidence="1">
    <location>
        <begin position="142"/>
        <end position="193"/>
    </location>
</feature>
<dbReference type="PANTHER" id="PTHR33877">
    <property type="entry name" value="SLL1193 PROTEIN"/>
    <property type="match status" value="1"/>
</dbReference>
<evidence type="ECO:0000313" key="3">
    <source>
        <dbReference type="Proteomes" id="UP000271003"/>
    </source>
</evidence>
<gene>
    <name evidence="2" type="ORF">SUTMEG_13890</name>
</gene>
<sequence length="394" mass="44161">MIEDSKLQPVLVKIDPGSRRSGFAVVRVDEKGDHHALFFIELVHRGASIRDALTGRSACRRWRRGNLRHRAPRFLNRTKPQGWLPPSLRHRVDTATAWVAKLVKLAPVTGIVEELVKFDAQKVQNPEISGTEYQQGTLFEYEVREYLLEKFGRKCVYCGAENVPLNIDHVVPKARGGSNRVSNLVLSCVDCNQKKDAQPVDVFLKNRPEVLDRIKRQIKKPLRDAAAVNATRWSLFNALKAFGLPVKTGSGALTKFNRHTFGVPKEHWLDALCAGRVNGVHYPKGMGILQVRCTGRGSYQRTRVDKYGFPRGYLTRQKRVHGFATGDMVKAVVPSGKKAGAYLGRVSVRKSGSFNIQTPEGVIQGIGWRHCRLLSFNDGYGYAWLCPAPHSFPV</sequence>
<name>A0A2Z6IE59_9BURK</name>
<reference evidence="2 3" key="1">
    <citation type="journal article" date="2018" name="Int. J. Syst. Evol. Microbiol.">
        <title>Mesosutterella multiformis gen. nov., sp. nov., a member of the family Sutterellaceae and Sutterella megalosphaeroides sp. nov., isolated from human faeces.</title>
        <authorList>
            <person name="Sakamoto M."/>
            <person name="Ikeyama N."/>
            <person name="Kunihiro T."/>
            <person name="Iino T."/>
            <person name="Yuki M."/>
            <person name="Ohkuma M."/>
        </authorList>
    </citation>
    <scope>NUCLEOTIDE SEQUENCE [LARGE SCALE GENOMIC DNA]</scope>
    <source>
        <strain evidence="2 3">6FBBBH3</strain>
    </source>
</reference>
<dbReference type="GO" id="GO:0003676">
    <property type="term" value="F:nucleic acid binding"/>
    <property type="evidence" value="ECO:0007669"/>
    <property type="project" value="InterPro"/>
</dbReference>
<dbReference type="SMART" id="SM00507">
    <property type="entry name" value="HNHc"/>
    <property type="match status" value="1"/>
</dbReference>
<dbReference type="Proteomes" id="UP000271003">
    <property type="component" value="Chromosome"/>
</dbReference>
<dbReference type="GO" id="GO:0008270">
    <property type="term" value="F:zinc ion binding"/>
    <property type="evidence" value="ECO:0007669"/>
    <property type="project" value="InterPro"/>
</dbReference>
<dbReference type="EMBL" id="AP018786">
    <property type="protein sequence ID" value="BBF23498.1"/>
    <property type="molecule type" value="Genomic_DNA"/>
</dbReference>
<proteinExistence type="predicted"/>
<dbReference type="InterPro" id="IPR047693">
    <property type="entry name" value="RNA-guided_IscB-like"/>
</dbReference>
<dbReference type="CDD" id="cd00085">
    <property type="entry name" value="HNHc"/>
    <property type="match status" value="1"/>
</dbReference>
<dbReference type="GO" id="GO:0004519">
    <property type="term" value="F:endonuclease activity"/>
    <property type="evidence" value="ECO:0007669"/>
    <property type="project" value="InterPro"/>
</dbReference>
<dbReference type="InterPro" id="IPR003615">
    <property type="entry name" value="HNH_nuc"/>
</dbReference>
<dbReference type="InterPro" id="IPR002711">
    <property type="entry name" value="HNH"/>
</dbReference>
<organism evidence="2 3">
    <name type="scientific">Sutterella megalosphaeroides</name>
    <dbReference type="NCBI Taxonomy" id="2494234"/>
    <lineage>
        <taxon>Bacteria</taxon>
        <taxon>Pseudomonadati</taxon>
        <taxon>Pseudomonadota</taxon>
        <taxon>Betaproteobacteria</taxon>
        <taxon>Burkholderiales</taxon>
        <taxon>Sutterellaceae</taxon>
        <taxon>Sutterella</taxon>
    </lineage>
</organism>
<dbReference type="InterPro" id="IPR052892">
    <property type="entry name" value="NA-targeting_endonuclease"/>
</dbReference>
<accession>A0A2Z6IE59</accession>
<dbReference type="PANTHER" id="PTHR33877:SF2">
    <property type="entry name" value="OS07G0170200 PROTEIN"/>
    <property type="match status" value="1"/>
</dbReference>
<dbReference type="InterPro" id="IPR025938">
    <property type="entry name" value="RRXRR_dom"/>
</dbReference>
<evidence type="ECO:0000259" key="1">
    <source>
        <dbReference type="SMART" id="SM00507"/>
    </source>
</evidence>
<keyword evidence="3" id="KW-1185">Reference proteome</keyword>
<evidence type="ECO:0000313" key="2">
    <source>
        <dbReference type="EMBL" id="BBF23498.1"/>
    </source>
</evidence>
<protein>
    <recommendedName>
        <fullName evidence="1">HNH nuclease domain-containing protein</fullName>
    </recommendedName>
</protein>
<dbReference type="KEGG" id="sutt:SUTMEG_13890"/>
<dbReference type="NCBIfam" id="NF040563">
    <property type="entry name" value="guided_IscB"/>
    <property type="match status" value="1"/>
</dbReference>
<dbReference type="Pfam" id="PF01844">
    <property type="entry name" value="HNH"/>
    <property type="match status" value="1"/>
</dbReference>
<dbReference type="Gene3D" id="1.10.30.50">
    <property type="match status" value="1"/>
</dbReference>
<dbReference type="Pfam" id="PF14239">
    <property type="entry name" value="RRXRR"/>
    <property type="match status" value="1"/>
</dbReference>
<dbReference type="AlphaFoldDB" id="A0A2Z6IE59"/>